<organism evidence="2 3">
    <name type="scientific">Escherichia albertii</name>
    <dbReference type="NCBI Taxonomy" id="208962"/>
    <lineage>
        <taxon>Bacteria</taxon>
        <taxon>Pseudomonadati</taxon>
        <taxon>Pseudomonadota</taxon>
        <taxon>Gammaproteobacteria</taxon>
        <taxon>Enterobacterales</taxon>
        <taxon>Enterobacteriaceae</taxon>
        <taxon>Escherichia</taxon>
    </lineage>
</organism>
<accession>A0A7Z7YQ74</accession>
<dbReference type="EMBL" id="SIZV01000004">
    <property type="protein sequence ID" value="TBR55370.1"/>
    <property type="molecule type" value="Genomic_DNA"/>
</dbReference>
<keyword evidence="1" id="KW-0812">Transmembrane</keyword>
<keyword evidence="1" id="KW-0472">Membrane</keyword>
<dbReference type="AlphaFoldDB" id="A0A7Z7YQ74"/>
<gene>
    <name evidence="2" type="ORF">EYS06_04485</name>
</gene>
<evidence type="ECO:0000256" key="1">
    <source>
        <dbReference type="SAM" id="Phobius"/>
    </source>
</evidence>
<sequence length="223" mass="25361">MIQYSARGIRYSIGGERQGIIINIKPCQNERFFIVAAITIDLLSAPLISTRVLIMRLISGLGNIMNPPKTSCCNNEVNKHGLSIKSSSVLRACANYFAIMLNGRSEYNYSHIKKLLNDVNFINLITSIITSQFSPRDNNVLAIHVKFTSEFRKSFPDLPDYEVIFKIKMNPGGGGKIWVENINERKLCGDYKLYGKTLEALKNMDDFISQKKCFFIEARTNRY</sequence>
<feature type="transmembrane region" description="Helical" evidence="1">
    <location>
        <begin position="32"/>
        <end position="54"/>
    </location>
</feature>
<dbReference type="Proteomes" id="UP000292187">
    <property type="component" value="Unassembled WGS sequence"/>
</dbReference>
<comment type="caution">
    <text evidence="2">The sequence shown here is derived from an EMBL/GenBank/DDBJ whole genome shotgun (WGS) entry which is preliminary data.</text>
</comment>
<reference evidence="2 3" key="1">
    <citation type="submission" date="2019-02" db="EMBL/GenBank/DDBJ databases">
        <title>Draft genome sequence of Escherichia albertii strain Mex-12/320a, isolated from an infant with diarrhea, harboring virulence genes associated with diarrheagenic strains of enteropathogenic E. coli.</title>
        <authorList>
            <person name="Maldonado-Puga S."/>
            <person name="Meza-Segura M."/>
            <person name="Zaidi M.B."/>
            <person name="Estrada-Garcia T."/>
        </authorList>
    </citation>
    <scope>NUCLEOTIDE SEQUENCE [LARGE SCALE GENOMIC DNA]</scope>
    <source>
        <strain evidence="2 3">Mex-12/320a</strain>
    </source>
</reference>
<protein>
    <submittedName>
        <fullName evidence="2">Uncharacterized protein</fullName>
    </submittedName>
</protein>
<keyword evidence="1" id="KW-1133">Transmembrane helix</keyword>
<evidence type="ECO:0000313" key="2">
    <source>
        <dbReference type="EMBL" id="TBR55370.1"/>
    </source>
</evidence>
<evidence type="ECO:0000313" key="3">
    <source>
        <dbReference type="Proteomes" id="UP000292187"/>
    </source>
</evidence>
<name>A0A7Z7YQ74_ESCAL</name>
<proteinExistence type="predicted"/>